<dbReference type="EMBL" id="JBELPY010000008">
    <property type="protein sequence ID" value="MFL9834934.1"/>
    <property type="molecule type" value="Genomic_DNA"/>
</dbReference>
<keyword evidence="1" id="KW-0812">Transmembrane</keyword>
<dbReference type="InterPro" id="IPR021354">
    <property type="entry name" value="DUF2975"/>
</dbReference>
<dbReference type="Pfam" id="PF11188">
    <property type="entry name" value="DUF2975"/>
    <property type="match status" value="1"/>
</dbReference>
<accession>A0ABW8Y4S9</accession>
<feature type="transmembrane region" description="Helical" evidence="1">
    <location>
        <begin position="12"/>
        <end position="40"/>
    </location>
</feature>
<gene>
    <name evidence="2" type="ORF">ABS765_12930</name>
</gene>
<evidence type="ECO:0000313" key="3">
    <source>
        <dbReference type="Proteomes" id="UP001629058"/>
    </source>
</evidence>
<feature type="transmembrane region" description="Helical" evidence="1">
    <location>
        <begin position="93"/>
        <end position="114"/>
    </location>
</feature>
<keyword evidence="3" id="KW-1185">Reference proteome</keyword>
<comment type="caution">
    <text evidence="2">The sequence shown here is derived from an EMBL/GenBank/DDBJ whole genome shotgun (WGS) entry which is preliminary data.</text>
</comment>
<reference evidence="2 3" key="1">
    <citation type="submission" date="2024-06" db="EMBL/GenBank/DDBJ databases">
        <authorList>
            <person name="Kaempfer P."/>
            <person name="Viver T."/>
        </authorList>
    </citation>
    <scope>NUCLEOTIDE SEQUENCE [LARGE SCALE GENOMIC DNA]</scope>
    <source>
        <strain evidence="2 3">ST-37</strain>
    </source>
</reference>
<evidence type="ECO:0000313" key="2">
    <source>
        <dbReference type="EMBL" id="MFL9834934.1"/>
    </source>
</evidence>
<proteinExistence type="predicted"/>
<dbReference type="Proteomes" id="UP001629058">
    <property type="component" value="Unassembled WGS sequence"/>
</dbReference>
<organism evidence="2 3">
    <name type="scientific">Chryseobacterium terrae</name>
    <dbReference type="NCBI Taxonomy" id="3163299"/>
    <lineage>
        <taxon>Bacteria</taxon>
        <taxon>Pseudomonadati</taxon>
        <taxon>Bacteroidota</taxon>
        <taxon>Flavobacteriia</taxon>
        <taxon>Flavobacteriales</taxon>
        <taxon>Weeksellaceae</taxon>
        <taxon>Chryseobacterium group</taxon>
        <taxon>Chryseobacterium</taxon>
    </lineage>
</organism>
<feature type="transmembrane region" description="Helical" evidence="1">
    <location>
        <begin position="161"/>
        <end position="182"/>
    </location>
</feature>
<keyword evidence="1" id="KW-0472">Membrane</keyword>
<keyword evidence="1" id="KW-1133">Transmembrane helix</keyword>
<dbReference type="RefSeq" id="WP_408091192.1">
    <property type="nucleotide sequence ID" value="NZ_JBELPY010000008.1"/>
</dbReference>
<protein>
    <submittedName>
        <fullName evidence="2">DUF2975 domain-containing protein</fullName>
    </submittedName>
</protein>
<sequence>MKLLGPKSISTGLSYLFLLLFILFAVHTIFELFAFGIAYYNWTNSAHLFSDFIYVGNTIDYAFPQHGDYTYFRFKYPFTDQQMLTGIFSKNNFIFHTFQNIFFTLFFAFAYKIFKKLSNEKIFTEFVIKDLKKFAIINLLYAPLYFLIWIFIFKANLETTMLLTSFAFLFLGIIMYFITALFKKGYQLQSENDLTI</sequence>
<evidence type="ECO:0000256" key="1">
    <source>
        <dbReference type="SAM" id="Phobius"/>
    </source>
</evidence>
<feature type="transmembrane region" description="Helical" evidence="1">
    <location>
        <begin position="135"/>
        <end position="155"/>
    </location>
</feature>
<name>A0ABW8Y4S9_9FLAO</name>